<dbReference type="RefSeq" id="WP_057778348.1">
    <property type="nucleotide sequence ID" value="NZ_AYYY01000021.1"/>
</dbReference>
<protein>
    <submittedName>
        <fullName evidence="1">Uncharacterized protein</fullName>
    </submittedName>
</protein>
<accession>A0A0R2A361</accession>
<dbReference type="AlphaFoldDB" id="A0A0R2A361"/>
<evidence type="ECO:0000313" key="1">
    <source>
        <dbReference type="EMBL" id="KRM61777.1"/>
    </source>
</evidence>
<organism evidence="1 2">
    <name type="scientific">Paucilactobacillus vaccinostercus DSM 20634</name>
    <dbReference type="NCBI Taxonomy" id="1423813"/>
    <lineage>
        <taxon>Bacteria</taxon>
        <taxon>Bacillati</taxon>
        <taxon>Bacillota</taxon>
        <taxon>Bacilli</taxon>
        <taxon>Lactobacillales</taxon>
        <taxon>Lactobacillaceae</taxon>
        <taxon>Paucilactobacillus</taxon>
    </lineage>
</organism>
<keyword evidence="2" id="KW-1185">Reference proteome</keyword>
<gene>
    <name evidence="1" type="ORF">FC26_GL001345</name>
</gene>
<evidence type="ECO:0000313" key="2">
    <source>
        <dbReference type="Proteomes" id="UP000051733"/>
    </source>
</evidence>
<comment type="caution">
    <text evidence="1">The sequence shown here is derived from an EMBL/GenBank/DDBJ whole genome shotgun (WGS) entry which is preliminary data.</text>
</comment>
<dbReference type="PATRIC" id="fig|1423813.3.peg.1368"/>
<sequence length="143" mass="16985">MQSKHFRHYVMDRWTDGKYHVFIRYYGKYNDKRRRCYAFKTNWAALKPFARYNHEEVTVNNQRLTEQYSVKQQDNTIIVNIDQSIPFETEVTIHFVFDIVHRAPAGTKLSNQAALQIFNPRNHAVFDVYSNLASITKPIKQAN</sequence>
<dbReference type="Proteomes" id="UP000051733">
    <property type="component" value="Unassembled WGS sequence"/>
</dbReference>
<proteinExistence type="predicted"/>
<name>A0A0R2A361_9LACO</name>
<dbReference type="EMBL" id="AYYY01000021">
    <property type="protein sequence ID" value="KRM61777.1"/>
    <property type="molecule type" value="Genomic_DNA"/>
</dbReference>
<reference evidence="1 2" key="1">
    <citation type="journal article" date="2015" name="Genome Announc.">
        <title>Expanding the biotechnology potential of lactobacilli through comparative genomics of 213 strains and associated genera.</title>
        <authorList>
            <person name="Sun Z."/>
            <person name="Harris H.M."/>
            <person name="McCann A."/>
            <person name="Guo C."/>
            <person name="Argimon S."/>
            <person name="Zhang W."/>
            <person name="Yang X."/>
            <person name="Jeffery I.B."/>
            <person name="Cooney J.C."/>
            <person name="Kagawa T.F."/>
            <person name="Liu W."/>
            <person name="Song Y."/>
            <person name="Salvetti E."/>
            <person name="Wrobel A."/>
            <person name="Rasinkangas P."/>
            <person name="Parkhill J."/>
            <person name="Rea M.C."/>
            <person name="O'Sullivan O."/>
            <person name="Ritari J."/>
            <person name="Douillard F.P."/>
            <person name="Paul Ross R."/>
            <person name="Yang R."/>
            <person name="Briner A.E."/>
            <person name="Felis G.E."/>
            <person name="de Vos W.M."/>
            <person name="Barrangou R."/>
            <person name="Klaenhammer T.R."/>
            <person name="Caufield P.W."/>
            <person name="Cui Y."/>
            <person name="Zhang H."/>
            <person name="O'Toole P.W."/>
        </authorList>
    </citation>
    <scope>NUCLEOTIDE SEQUENCE [LARGE SCALE GENOMIC DNA]</scope>
    <source>
        <strain evidence="1 2">DSM 20634</strain>
    </source>
</reference>